<dbReference type="EMBL" id="CP051677">
    <property type="protein sequence ID" value="QJD79604.1"/>
    <property type="molecule type" value="Genomic_DNA"/>
</dbReference>
<keyword evidence="2" id="KW-0732">Signal</keyword>
<dbReference type="KEGG" id="srho:HH216_15145"/>
<evidence type="ECO:0000256" key="1">
    <source>
        <dbReference type="PROSITE-ProRule" id="PRU01360"/>
    </source>
</evidence>
<dbReference type="Proteomes" id="UP000501128">
    <property type="component" value="Chromosome"/>
</dbReference>
<dbReference type="PROSITE" id="PS52016">
    <property type="entry name" value="TONB_DEPENDENT_REC_3"/>
    <property type="match status" value="1"/>
</dbReference>
<dbReference type="GO" id="GO:0009279">
    <property type="term" value="C:cell outer membrane"/>
    <property type="evidence" value="ECO:0007669"/>
    <property type="project" value="UniProtKB-SubCell"/>
</dbReference>
<dbReference type="InterPro" id="IPR039426">
    <property type="entry name" value="TonB-dep_rcpt-like"/>
</dbReference>
<keyword evidence="1" id="KW-0472">Membrane</keyword>
<evidence type="ECO:0000313" key="3">
    <source>
        <dbReference type="EMBL" id="QJD79604.1"/>
    </source>
</evidence>
<evidence type="ECO:0008006" key="5">
    <source>
        <dbReference type="Google" id="ProtNLM"/>
    </source>
</evidence>
<keyword evidence="1" id="KW-1134">Transmembrane beta strand</keyword>
<keyword evidence="1" id="KW-0998">Cell outer membrane</keyword>
<comment type="subcellular location">
    <subcellularLocation>
        <location evidence="1">Cell outer membrane</location>
        <topology evidence="1">Multi-pass membrane protein</topology>
    </subcellularLocation>
</comment>
<dbReference type="AlphaFoldDB" id="A0A7L5DMA0"/>
<proteinExistence type="inferred from homology"/>
<protein>
    <recommendedName>
        <fullName evidence="5">TonB-dependent receptor plug domain-containing protein</fullName>
    </recommendedName>
</protein>
<feature type="chain" id="PRO_5029826181" description="TonB-dependent receptor plug domain-containing protein" evidence="2">
    <location>
        <begin position="22"/>
        <end position="108"/>
    </location>
</feature>
<keyword evidence="1" id="KW-0812">Transmembrane</keyword>
<sequence>MKTRILVLLIACSGFSLTTCSQVSNGVPPTPAANAFLKGANGPPLWFVDNVEVAAPQKKGKPIVDPNDIQTVTVLSPDSNNDLISRYGEKGKNGVVLVTTKKGEKKQK</sequence>
<accession>A0A7L5DMA0</accession>
<organism evidence="3 4">
    <name type="scientific">Spirosoma rhododendri</name>
    <dbReference type="NCBI Taxonomy" id="2728024"/>
    <lineage>
        <taxon>Bacteria</taxon>
        <taxon>Pseudomonadati</taxon>
        <taxon>Bacteroidota</taxon>
        <taxon>Cytophagia</taxon>
        <taxon>Cytophagales</taxon>
        <taxon>Cytophagaceae</taxon>
        <taxon>Spirosoma</taxon>
    </lineage>
</organism>
<reference evidence="3 4" key="1">
    <citation type="submission" date="2020-04" db="EMBL/GenBank/DDBJ databases">
        <title>Genome sequencing of novel species.</title>
        <authorList>
            <person name="Heo J."/>
            <person name="Kim S.-J."/>
            <person name="Kim J.-S."/>
            <person name="Hong S.-B."/>
            <person name="Kwon S.-W."/>
        </authorList>
    </citation>
    <scope>NUCLEOTIDE SEQUENCE [LARGE SCALE GENOMIC DNA]</scope>
    <source>
        <strain evidence="3 4">CJU-R4</strain>
    </source>
</reference>
<gene>
    <name evidence="3" type="ORF">HH216_15145</name>
</gene>
<name>A0A7L5DMA0_9BACT</name>
<dbReference type="InterPro" id="IPR037066">
    <property type="entry name" value="Plug_dom_sf"/>
</dbReference>
<comment type="similarity">
    <text evidence="1">Belongs to the TonB-dependent receptor family.</text>
</comment>
<keyword evidence="4" id="KW-1185">Reference proteome</keyword>
<evidence type="ECO:0000256" key="2">
    <source>
        <dbReference type="SAM" id="SignalP"/>
    </source>
</evidence>
<dbReference type="RefSeq" id="WP_169551568.1">
    <property type="nucleotide sequence ID" value="NZ_CP051677.1"/>
</dbReference>
<dbReference type="Gene3D" id="2.170.130.10">
    <property type="entry name" value="TonB-dependent receptor, plug domain"/>
    <property type="match status" value="1"/>
</dbReference>
<feature type="signal peptide" evidence="2">
    <location>
        <begin position="1"/>
        <end position="21"/>
    </location>
</feature>
<evidence type="ECO:0000313" key="4">
    <source>
        <dbReference type="Proteomes" id="UP000501128"/>
    </source>
</evidence>
<keyword evidence="1" id="KW-0813">Transport</keyword>